<dbReference type="InterPro" id="IPR021146">
    <property type="entry name" value="Phage_gp6-like_head-tail"/>
</dbReference>
<dbReference type="EMBL" id="JMOD01000007">
    <property type="protein sequence ID" value="KCY21608.1"/>
    <property type="molecule type" value="Genomic_DNA"/>
</dbReference>
<dbReference type="Pfam" id="PF05135">
    <property type="entry name" value="Phage_connect_1"/>
    <property type="match status" value="1"/>
</dbReference>
<dbReference type="Gene3D" id="1.10.3230.30">
    <property type="entry name" value="Phage gp6-like head-tail connector protein"/>
    <property type="match status" value="1"/>
</dbReference>
<comment type="caution">
    <text evidence="1">The sequence shown here is derived from an EMBL/GenBank/DDBJ whole genome shotgun (WGS) entry which is preliminary data.</text>
</comment>
<accession>A0A062IUQ7</accession>
<gene>
    <name evidence="1" type="ORF">J596_0635</name>
</gene>
<protein>
    <submittedName>
        <fullName evidence="1">Phage gp6-like head-tail connector family protein</fullName>
    </submittedName>
</protein>
<dbReference type="InterPro" id="IPR006450">
    <property type="entry name" value="Phage_HK97_gp6-like"/>
</dbReference>
<sequence>MSDYITLDLAKSHLRVLHARDDSYIELLIKAALKAVRNYIDRDFAEVQLKWGVPSDVLPEDLIFAALLIIGDMYQNRAAQTDAALFINIACERLMGPYVKKGVK</sequence>
<dbReference type="PATRIC" id="fig|1310697.3.peg.595"/>
<dbReference type="CDD" id="cd08054">
    <property type="entry name" value="gp6"/>
    <property type="match status" value="1"/>
</dbReference>
<dbReference type="RefSeq" id="WP_001286765.1">
    <property type="nucleotide sequence ID" value="NZ_JMOD01000007.1"/>
</dbReference>
<proteinExistence type="predicted"/>
<dbReference type="AlphaFoldDB" id="A0A062IUQ7"/>
<reference evidence="1 2" key="1">
    <citation type="submission" date="2014-04" db="EMBL/GenBank/DDBJ databases">
        <title>Comparative genomics and transcriptomics to identify genetic mechanisms underlying the emergence of carbapenem resistant Acinetobacter baumannii (CRAb).</title>
        <authorList>
            <person name="Harris A.D."/>
            <person name="Johnson K.J."/>
            <person name="George J."/>
            <person name="Nadendla S."/>
            <person name="Daugherty S.C."/>
            <person name="Parankush S."/>
            <person name="Sadzewicz L."/>
            <person name="Tallon L."/>
            <person name="Sengamalay N."/>
            <person name="Hazen T.H."/>
            <person name="Rasko D.A."/>
        </authorList>
    </citation>
    <scope>NUCLEOTIDE SEQUENCE [LARGE SCALE GENOMIC DNA]</scope>
    <source>
        <strain evidence="1 2">21072</strain>
    </source>
</reference>
<organism evidence="1 2">
    <name type="scientific">Acinetobacter baumannii 21072</name>
    <dbReference type="NCBI Taxonomy" id="1310697"/>
    <lineage>
        <taxon>Bacteria</taxon>
        <taxon>Pseudomonadati</taxon>
        <taxon>Pseudomonadota</taxon>
        <taxon>Gammaproteobacteria</taxon>
        <taxon>Moraxellales</taxon>
        <taxon>Moraxellaceae</taxon>
        <taxon>Acinetobacter</taxon>
        <taxon>Acinetobacter calcoaceticus/baumannii complex</taxon>
    </lineage>
</organism>
<evidence type="ECO:0000313" key="2">
    <source>
        <dbReference type="Proteomes" id="UP000027327"/>
    </source>
</evidence>
<name>A0A062IUQ7_ACIBA</name>
<dbReference type="Proteomes" id="UP000027327">
    <property type="component" value="Unassembled WGS sequence"/>
</dbReference>
<evidence type="ECO:0000313" key="1">
    <source>
        <dbReference type="EMBL" id="KCY21608.1"/>
    </source>
</evidence>
<dbReference type="NCBIfam" id="TIGR01560">
    <property type="entry name" value="put_DNA_pack"/>
    <property type="match status" value="1"/>
</dbReference>